<dbReference type="Proteomes" id="UP001170954">
    <property type="component" value="Unassembled WGS sequence"/>
</dbReference>
<evidence type="ECO:0000313" key="1">
    <source>
        <dbReference type="EMBL" id="MDM1046742.1"/>
    </source>
</evidence>
<reference evidence="1" key="2">
    <citation type="journal article" date="2022" name="Sci. Total Environ.">
        <title>Prevalence, transmission, and molecular epidemiology of tet(X)-positive bacteria among humans, animals, and environmental niches in China: An epidemiological, and genomic-based study.</title>
        <authorList>
            <person name="Dong N."/>
            <person name="Zeng Y."/>
            <person name="Cai C."/>
            <person name="Sun C."/>
            <person name="Lu J."/>
            <person name="Liu C."/>
            <person name="Zhou H."/>
            <person name="Sun Q."/>
            <person name="Shu L."/>
            <person name="Wang H."/>
            <person name="Wang Y."/>
            <person name="Wang S."/>
            <person name="Wu C."/>
            <person name="Chan E.W."/>
            <person name="Chen G."/>
            <person name="Shen Z."/>
            <person name="Chen S."/>
            <person name="Zhang R."/>
        </authorList>
    </citation>
    <scope>NUCLEOTIDE SEQUENCE</scope>
    <source>
        <strain evidence="1">R1692</strain>
    </source>
</reference>
<protein>
    <submittedName>
        <fullName evidence="1">Uncharacterized protein</fullName>
    </submittedName>
</protein>
<keyword evidence="2" id="KW-1185">Reference proteome</keyword>
<name>A0ABT7NHS4_9SPHI</name>
<gene>
    <name evidence="1" type="ORF">HX018_00560</name>
</gene>
<evidence type="ECO:0000313" key="2">
    <source>
        <dbReference type="Proteomes" id="UP001170954"/>
    </source>
</evidence>
<comment type="caution">
    <text evidence="1">The sequence shown here is derived from an EMBL/GenBank/DDBJ whole genome shotgun (WGS) entry which is preliminary data.</text>
</comment>
<proteinExistence type="predicted"/>
<sequence length="87" mass="10665">MAHKEKIFKLDNGSRLKVEITFHFDSFRYEYNKSKENMSYYAFVTYLERGKRKGIRVNNEDWLPQIQETAIALWQDFKPKFTRQTHR</sequence>
<dbReference type="EMBL" id="JACAGK010000001">
    <property type="protein sequence ID" value="MDM1046742.1"/>
    <property type="molecule type" value="Genomic_DNA"/>
</dbReference>
<dbReference type="RefSeq" id="WP_286650101.1">
    <property type="nucleotide sequence ID" value="NZ_JACAGK010000001.1"/>
</dbReference>
<organism evidence="1 2">
    <name type="scientific">Sphingobacterium hotanense</name>
    <dbReference type="NCBI Taxonomy" id="649196"/>
    <lineage>
        <taxon>Bacteria</taxon>
        <taxon>Pseudomonadati</taxon>
        <taxon>Bacteroidota</taxon>
        <taxon>Sphingobacteriia</taxon>
        <taxon>Sphingobacteriales</taxon>
        <taxon>Sphingobacteriaceae</taxon>
        <taxon>Sphingobacterium</taxon>
    </lineage>
</organism>
<reference evidence="1" key="1">
    <citation type="submission" date="2020-06" db="EMBL/GenBank/DDBJ databases">
        <authorList>
            <person name="Dong N."/>
        </authorList>
    </citation>
    <scope>NUCLEOTIDE SEQUENCE</scope>
    <source>
        <strain evidence="1">R1692</strain>
    </source>
</reference>
<accession>A0ABT7NHS4</accession>